<dbReference type="EC" id="2.4.1.17" evidence="5"/>
<evidence type="ECO:0000256" key="4">
    <source>
        <dbReference type="RuleBase" id="RU003718"/>
    </source>
</evidence>
<dbReference type="Gene3D" id="3.40.50.2000">
    <property type="entry name" value="Glycogen Phosphorylase B"/>
    <property type="match status" value="1"/>
</dbReference>
<reference evidence="6 7" key="1">
    <citation type="submission" date="2024-08" db="EMBL/GenBank/DDBJ databases">
        <authorList>
            <person name="Cucini C."/>
            <person name="Frati F."/>
        </authorList>
    </citation>
    <scope>NUCLEOTIDE SEQUENCE [LARGE SCALE GENOMIC DNA]</scope>
</reference>
<comment type="caution">
    <text evidence="6">The sequence shown here is derived from an EMBL/GenBank/DDBJ whole genome shotgun (WGS) entry which is preliminary data.</text>
</comment>
<proteinExistence type="inferred from homology"/>
<keyword evidence="5" id="KW-1133">Transmembrane helix</keyword>
<evidence type="ECO:0000256" key="5">
    <source>
        <dbReference type="RuleBase" id="RU362059"/>
    </source>
</evidence>
<keyword evidence="7" id="KW-1185">Reference proteome</keyword>
<evidence type="ECO:0000256" key="3">
    <source>
        <dbReference type="ARBA" id="ARBA00022679"/>
    </source>
</evidence>
<dbReference type="Pfam" id="PF00201">
    <property type="entry name" value="UDPGT"/>
    <property type="match status" value="1"/>
</dbReference>
<dbReference type="PROSITE" id="PS00375">
    <property type="entry name" value="UDPGT"/>
    <property type="match status" value="1"/>
</dbReference>
<evidence type="ECO:0000313" key="6">
    <source>
        <dbReference type="EMBL" id="CAL8100639.1"/>
    </source>
</evidence>
<dbReference type="InterPro" id="IPR002213">
    <property type="entry name" value="UDP_glucos_trans"/>
</dbReference>
<accession>A0ABP1QGY1</accession>
<comment type="similarity">
    <text evidence="1 4">Belongs to the UDP-glycosyltransferase family.</text>
</comment>
<dbReference type="PANTHER" id="PTHR48043:SF27">
    <property type="entry name" value="UDP-GLUCURONOSYLTRANSFERASE"/>
    <property type="match status" value="1"/>
</dbReference>
<dbReference type="CDD" id="cd03784">
    <property type="entry name" value="GT1_Gtf-like"/>
    <property type="match status" value="1"/>
</dbReference>
<comment type="catalytic activity">
    <reaction evidence="5">
        <text>glucuronate acceptor + UDP-alpha-D-glucuronate = acceptor beta-D-glucuronoside + UDP + H(+)</text>
        <dbReference type="Rhea" id="RHEA:21032"/>
        <dbReference type="ChEBI" id="CHEBI:15378"/>
        <dbReference type="ChEBI" id="CHEBI:58052"/>
        <dbReference type="ChEBI" id="CHEBI:58223"/>
        <dbReference type="ChEBI" id="CHEBI:132367"/>
        <dbReference type="ChEBI" id="CHEBI:132368"/>
        <dbReference type="EC" id="2.4.1.17"/>
    </reaction>
</comment>
<dbReference type="PANTHER" id="PTHR48043">
    <property type="entry name" value="EG:EG0003.4 PROTEIN-RELATED"/>
    <property type="match status" value="1"/>
</dbReference>
<gene>
    <name evidence="6" type="ORF">ODALV1_LOCUS10590</name>
</gene>
<comment type="subcellular location">
    <subcellularLocation>
        <location evidence="5">Membrane</location>
        <topology evidence="5">Single-pass membrane protein</topology>
    </subcellularLocation>
</comment>
<keyword evidence="3 4" id="KW-0808">Transferase</keyword>
<dbReference type="SUPFAM" id="SSF53756">
    <property type="entry name" value="UDP-Glycosyltransferase/glycogen phosphorylase"/>
    <property type="match status" value="1"/>
</dbReference>
<keyword evidence="5" id="KW-0472">Membrane</keyword>
<dbReference type="Proteomes" id="UP001642540">
    <property type="component" value="Unassembled WGS sequence"/>
</dbReference>
<name>A0ABP1QGY1_9HEXA</name>
<dbReference type="InterPro" id="IPR035595">
    <property type="entry name" value="UDP_glycos_trans_CS"/>
</dbReference>
<evidence type="ECO:0000313" key="7">
    <source>
        <dbReference type="Proteomes" id="UP001642540"/>
    </source>
</evidence>
<evidence type="ECO:0000256" key="2">
    <source>
        <dbReference type="ARBA" id="ARBA00022676"/>
    </source>
</evidence>
<organism evidence="6 7">
    <name type="scientific">Orchesella dallaii</name>
    <dbReference type="NCBI Taxonomy" id="48710"/>
    <lineage>
        <taxon>Eukaryota</taxon>
        <taxon>Metazoa</taxon>
        <taxon>Ecdysozoa</taxon>
        <taxon>Arthropoda</taxon>
        <taxon>Hexapoda</taxon>
        <taxon>Collembola</taxon>
        <taxon>Entomobryomorpha</taxon>
        <taxon>Entomobryoidea</taxon>
        <taxon>Orchesellidae</taxon>
        <taxon>Orchesellinae</taxon>
        <taxon>Orchesella</taxon>
    </lineage>
</organism>
<dbReference type="InterPro" id="IPR050271">
    <property type="entry name" value="UDP-glycosyltransferase"/>
</dbReference>
<dbReference type="EMBL" id="CAXLJM020000033">
    <property type="protein sequence ID" value="CAL8100639.1"/>
    <property type="molecule type" value="Genomic_DNA"/>
</dbReference>
<keyword evidence="2 4" id="KW-0328">Glycosyltransferase</keyword>
<evidence type="ECO:0000256" key="1">
    <source>
        <dbReference type="ARBA" id="ARBA00009995"/>
    </source>
</evidence>
<keyword evidence="5" id="KW-0812">Transmembrane</keyword>
<protein>
    <recommendedName>
        <fullName evidence="5">UDP-glucuronosyltransferase</fullName>
        <ecNumber evidence="5">2.4.1.17</ecNumber>
    </recommendedName>
</protein>
<sequence>MKKFTTISIFALTIFCFCFLQGISSKNILFFHSVATSSHRTAIWPLASKLADLGHDVTYIFAIDPQKRVGYHPKIEEIVPSKMVSIIKEFVADFDINIRLENRVDEWLQTVFTTAITVCEAFYDSPETQEWLSRPNLHFDLVLIDAGFGECAYGLVHKFKAKHIVFTPFVCGLVYDTFGVVPESSSIPDPFFDFMPNQITLIQRTWNTIAPLMWRYNILKYIEKLEPMVRDKMNMTDMPPIAEFEKNTSLVFHNGHFIEEYPVSLPPMFVSYSGIRCEPNKIKPLPTELSDFIKDTDTFVYVSLGSSVDVGKMPISLRNKFFDAFKSFKDVKFFWRWSGPIPQDTPDNVMLAPWFPQLDILGHPKAKAFITQGGRPSIQEALCHSVPIIAIPIFAEQDHNAMKLEQIDALVRLNINNISEDDIATAINEVLHNPKYAEKIRKLSNMFKDRPIDPLENLIYWTDFVLRHDTSLLKPLAMQQTWYQRRLLDVYGFLLLIFLTLIVVAAVIMYTAIRMCYYILKICLRKHKKE</sequence>
<feature type="transmembrane region" description="Helical" evidence="5">
    <location>
        <begin position="490"/>
        <end position="520"/>
    </location>
</feature>